<feature type="non-terminal residue" evidence="2">
    <location>
        <position position="22"/>
    </location>
</feature>
<dbReference type="Proteomes" id="UP000265520">
    <property type="component" value="Unassembled WGS sequence"/>
</dbReference>
<evidence type="ECO:0000313" key="2">
    <source>
        <dbReference type="EMBL" id="MCI94022.1"/>
    </source>
</evidence>
<reference evidence="2 3" key="1">
    <citation type="journal article" date="2018" name="Front. Plant Sci.">
        <title>Red Clover (Trifolium pratense) and Zigzag Clover (T. medium) - A Picture of Genomic Similarities and Differences.</title>
        <authorList>
            <person name="Dluhosova J."/>
            <person name="Istvanek J."/>
            <person name="Nedelnik J."/>
            <person name="Repkova J."/>
        </authorList>
    </citation>
    <scope>NUCLEOTIDE SEQUENCE [LARGE SCALE GENOMIC DNA]</scope>
    <source>
        <strain evidence="3">cv. 10/8</strain>
        <tissue evidence="2">Leaf</tissue>
    </source>
</reference>
<feature type="region of interest" description="Disordered" evidence="1">
    <location>
        <begin position="1"/>
        <end position="22"/>
    </location>
</feature>
<organism evidence="2 3">
    <name type="scientific">Trifolium medium</name>
    <dbReference type="NCBI Taxonomy" id="97028"/>
    <lineage>
        <taxon>Eukaryota</taxon>
        <taxon>Viridiplantae</taxon>
        <taxon>Streptophyta</taxon>
        <taxon>Embryophyta</taxon>
        <taxon>Tracheophyta</taxon>
        <taxon>Spermatophyta</taxon>
        <taxon>Magnoliopsida</taxon>
        <taxon>eudicotyledons</taxon>
        <taxon>Gunneridae</taxon>
        <taxon>Pentapetalae</taxon>
        <taxon>rosids</taxon>
        <taxon>fabids</taxon>
        <taxon>Fabales</taxon>
        <taxon>Fabaceae</taxon>
        <taxon>Papilionoideae</taxon>
        <taxon>50 kb inversion clade</taxon>
        <taxon>NPAAA clade</taxon>
        <taxon>Hologalegina</taxon>
        <taxon>IRL clade</taxon>
        <taxon>Trifolieae</taxon>
        <taxon>Trifolium</taxon>
    </lineage>
</organism>
<name>A0A392W2U3_9FABA</name>
<evidence type="ECO:0000256" key="1">
    <source>
        <dbReference type="SAM" id="MobiDB-lite"/>
    </source>
</evidence>
<keyword evidence="3" id="KW-1185">Reference proteome</keyword>
<dbReference type="AlphaFoldDB" id="A0A392W2U3"/>
<accession>A0A392W2U3</accession>
<proteinExistence type="predicted"/>
<comment type="caution">
    <text evidence="2">The sequence shown here is derived from an EMBL/GenBank/DDBJ whole genome shotgun (WGS) entry which is preliminary data.</text>
</comment>
<protein>
    <submittedName>
        <fullName evidence="2">Uncharacterized protein</fullName>
    </submittedName>
</protein>
<sequence length="22" mass="2192">MEAGVADGEELLPGVTDASESD</sequence>
<dbReference type="EMBL" id="LXQA011345007">
    <property type="protein sequence ID" value="MCI94022.1"/>
    <property type="molecule type" value="Genomic_DNA"/>
</dbReference>
<evidence type="ECO:0000313" key="3">
    <source>
        <dbReference type="Proteomes" id="UP000265520"/>
    </source>
</evidence>